<dbReference type="EMBL" id="JAJODE010000046">
    <property type="protein sequence ID" value="MCD4839933.1"/>
    <property type="molecule type" value="Genomic_DNA"/>
</dbReference>
<proteinExistence type="predicted"/>
<dbReference type="Proteomes" id="UP001162836">
    <property type="component" value="Unassembled WGS sequence"/>
</dbReference>
<evidence type="ECO:0000313" key="1">
    <source>
        <dbReference type="EMBL" id="MCD4839933.1"/>
    </source>
</evidence>
<dbReference type="Pfam" id="PF19371">
    <property type="entry name" value="DUF5946"/>
    <property type="match status" value="1"/>
</dbReference>
<gene>
    <name evidence="1" type="ORF">LRS37_13840</name>
</gene>
<accession>A0ABS8QKX3</accession>
<dbReference type="InterPro" id="IPR045990">
    <property type="entry name" value="DUF5946"/>
</dbReference>
<reference evidence="1 2" key="1">
    <citation type="journal article" date="2023" name="Antonie Van Leeuwenhoek">
        <title>Unveiling the genomic potential of a novel thermostable glycoside hydrolases producing Neobacillus sedimentimangrovi UE25.</title>
        <authorList>
            <person name="Ejaz U."/>
            <person name="Saleem F."/>
            <person name="Rashid R."/>
            <person name="Hasan K.A."/>
            <person name="Syed M.N."/>
            <person name="Sohail M."/>
        </authorList>
    </citation>
    <scope>NUCLEOTIDE SEQUENCE [LARGE SCALE GENOMIC DNA]</scope>
    <source>
        <strain evidence="1 2">UE25</strain>
    </source>
</reference>
<sequence>MENIIECPGCGLKLHHHQIPLNKNYNASGECYQKFSELSSYTIGKQDIDFILQHAIDTYSAQHSGNGMKPITTAFSLIGLYYALEKGFNGRQVQRVHTLLSRKKFNWKQLQPPDHSAYYLTVMDVLNEQPGESRDEMIQKWMLDVWKCWKHQHSWVREICDILLK</sequence>
<dbReference type="RefSeq" id="WP_231315151.1">
    <property type="nucleotide sequence ID" value="NZ_JAJODE010000046.1"/>
</dbReference>
<organism evidence="1 2">
    <name type="scientific">Neobacillus sedimentimangrovi</name>
    <dbReference type="NCBI Taxonomy" id="2699460"/>
    <lineage>
        <taxon>Bacteria</taxon>
        <taxon>Bacillati</taxon>
        <taxon>Bacillota</taxon>
        <taxon>Bacilli</taxon>
        <taxon>Bacillales</taxon>
        <taxon>Bacillaceae</taxon>
        <taxon>Neobacillus</taxon>
    </lineage>
</organism>
<protein>
    <submittedName>
        <fullName evidence="1">DUF5946 family protein</fullName>
    </submittedName>
</protein>
<keyword evidence="2" id="KW-1185">Reference proteome</keyword>
<name>A0ABS8QKX3_9BACI</name>
<comment type="caution">
    <text evidence="1">The sequence shown here is derived from an EMBL/GenBank/DDBJ whole genome shotgun (WGS) entry which is preliminary data.</text>
</comment>
<evidence type="ECO:0000313" key="2">
    <source>
        <dbReference type="Proteomes" id="UP001162836"/>
    </source>
</evidence>